<protein>
    <submittedName>
        <fullName evidence="4">Arginase family protein</fullName>
    </submittedName>
</protein>
<evidence type="ECO:0000256" key="1">
    <source>
        <dbReference type="ARBA" id="ARBA00022723"/>
    </source>
</evidence>
<keyword evidence="5" id="KW-1185">Reference proteome</keyword>
<dbReference type="RefSeq" id="WP_274151518.1">
    <property type="nucleotide sequence ID" value="NZ_CP117811.1"/>
</dbReference>
<sequence>MEKSLDIIKQLLRSPGDNDPHMLKSWMPNLQTSWNEHLNDIINHDICMFGFPSDAGSSTTRGASEAPDAIRKALFSAPAFDLGNLNVIPQFLSDELLNDQQITLSQAALYPEMEPDSRKQMPVSPIEMCCELIRHILLIKPSMKFLMIGGDQSGSWAMAKSLVQIKTNEKIGLIHFDAHSDTDKHFCGIDITNSTWLYNLMNHFISPEHVIQIGVRDNKNLNYGQKTLTGRETLQSAPKAYALDCCKKLLALGINQVYLSNDISASDSSLAPACGHTIPNGLYPHHINTLIEELPKQGISIIASDLMEVAPRIGTGPGSMSTCRNAAQYIRKQVEAMKAL</sequence>
<dbReference type="Gene3D" id="3.40.800.10">
    <property type="entry name" value="Ureohydrolase domain"/>
    <property type="match status" value="1"/>
</dbReference>
<evidence type="ECO:0000256" key="3">
    <source>
        <dbReference type="PROSITE-ProRule" id="PRU00742"/>
    </source>
</evidence>
<keyword evidence="1" id="KW-0479">Metal-binding</keyword>
<evidence type="ECO:0000313" key="4">
    <source>
        <dbReference type="EMBL" id="WDE97251.1"/>
    </source>
</evidence>
<evidence type="ECO:0000313" key="5">
    <source>
        <dbReference type="Proteomes" id="UP001214250"/>
    </source>
</evidence>
<dbReference type="EMBL" id="CP117811">
    <property type="protein sequence ID" value="WDE97251.1"/>
    <property type="molecule type" value="Genomic_DNA"/>
</dbReference>
<evidence type="ECO:0000256" key="2">
    <source>
        <dbReference type="ARBA" id="ARBA00022801"/>
    </source>
</evidence>
<dbReference type="PROSITE" id="PS51409">
    <property type="entry name" value="ARGINASE_2"/>
    <property type="match status" value="1"/>
</dbReference>
<gene>
    <name evidence="4" type="ORF">PQO03_04705</name>
</gene>
<dbReference type="PIRSF" id="PIRSF036979">
    <property type="entry name" value="Arginase"/>
    <property type="match status" value="1"/>
</dbReference>
<reference evidence="4 5" key="1">
    <citation type="submission" date="2023-02" db="EMBL/GenBank/DDBJ databases">
        <title>Genome sequence of Lentisphaera profundi SAORIC-696.</title>
        <authorList>
            <person name="Kim e."/>
            <person name="Cho J.-C."/>
            <person name="Choi A."/>
            <person name="Kang I."/>
        </authorList>
    </citation>
    <scope>NUCLEOTIDE SEQUENCE [LARGE SCALE GENOMIC DNA]</scope>
    <source>
        <strain evidence="4 5">SAORIC-696</strain>
    </source>
</reference>
<keyword evidence="2" id="KW-0378">Hydrolase</keyword>
<dbReference type="SUPFAM" id="SSF52768">
    <property type="entry name" value="Arginase/deacetylase"/>
    <property type="match status" value="1"/>
</dbReference>
<proteinExistence type="inferred from homology"/>
<name>A0ABY7VSR6_9BACT</name>
<comment type="similarity">
    <text evidence="3">Belongs to the arginase family.</text>
</comment>
<dbReference type="Proteomes" id="UP001214250">
    <property type="component" value="Chromosome 1"/>
</dbReference>
<dbReference type="InterPro" id="IPR006035">
    <property type="entry name" value="Ureohydrolase"/>
</dbReference>
<dbReference type="InterPro" id="IPR023696">
    <property type="entry name" value="Ureohydrolase_dom_sf"/>
</dbReference>
<dbReference type="Pfam" id="PF00491">
    <property type="entry name" value="Arginase"/>
    <property type="match status" value="1"/>
</dbReference>
<accession>A0ABY7VSR6</accession>
<dbReference type="PANTHER" id="PTHR11358">
    <property type="entry name" value="ARGINASE/AGMATINASE"/>
    <property type="match status" value="1"/>
</dbReference>
<organism evidence="4 5">
    <name type="scientific">Lentisphaera profundi</name>
    <dbReference type="NCBI Taxonomy" id="1658616"/>
    <lineage>
        <taxon>Bacteria</taxon>
        <taxon>Pseudomonadati</taxon>
        <taxon>Lentisphaerota</taxon>
        <taxon>Lentisphaeria</taxon>
        <taxon>Lentisphaerales</taxon>
        <taxon>Lentisphaeraceae</taxon>
        <taxon>Lentisphaera</taxon>
    </lineage>
</organism>
<dbReference type="PANTHER" id="PTHR11358:SF26">
    <property type="entry name" value="GUANIDINO ACID HYDROLASE, MITOCHONDRIAL"/>
    <property type="match status" value="1"/>
</dbReference>